<dbReference type="Proteomes" id="UP001597158">
    <property type="component" value="Unassembled WGS sequence"/>
</dbReference>
<dbReference type="Pfam" id="PF07963">
    <property type="entry name" value="N_methyl"/>
    <property type="match status" value="1"/>
</dbReference>
<dbReference type="Pfam" id="PF16732">
    <property type="entry name" value="ComP_DUS"/>
    <property type="match status" value="1"/>
</dbReference>
<evidence type="ECO:0000313" key="4">
    <source>
        <dbReference type="Proteomes" id="UP001597158"/>
    </source>
</evidence>
<comment type="caution">
    <text evidence="3">The sequence shown here is derived from an EMBL/GenBank/DDBJ whole genome shotgun (WGS) entry which is preliminary data.</text>
</comment>
<name>A0ABW3WFV8_9RHOO</name>
<feature type="region of interest" description="Disordered" evidence="1">
    <location>
        <begin position="67"/>
        <end position="96"/>
    </location>
</feature>
<accession>A0ABW3WFV8</accession>
<keyword evidence="2" id="KW-0472">Membrane</keyword>
<protein>
    <submittedName>
        <fullName evidence="3">Type IV pilin protein</fullName>
    </submittedName>
</protein>
<reference evidence="4" key="1">
    <citation type="journal article" date="2019" name="Int. J. Syst. Evol. Microbiol.">
        <title>The Global Catalogue of Microorganisms (GCM) 10K type strain sequencing project: providing services to taxonomists for standard genome sequencing and annotation.</title>
        <authorList>
            <consortium name="The Broad Institute Genomics Platform"/>
            <consortium name="The Broad Institute Genome Sequencing Center for Infectious Disease"/>
            <person name="Wu L."/>
            <person name="Ma J."/>
        </authorList>
    </citation>
    <scope>NUCLEOTIDE SEQUENCE [LARGE SCALE GENOMIC DNA]</scope>
    <source>
        <strain evidence="4">CCUG 48884</strain>
    </source>
</reference>
<dbReference type="InterPro" id="IPR031982">
    <property type="entry name" value="PilE-like"/>
</dbReference>
<keyword evidence="4" id="KW-1185">Reference proteome</keyword>
<keyword evidence="2" id="KW-0812">Transmembrane</keyword>
<dbReference type="InterPro" id="IPR045584">
    <property type="entry name" value="Pilin-like"/>
</dbReference>
<proteinExistence type="predicted"/>
<feature type="transmembrane region" description="Helical" evidence="2">
    <location>
        <begin position="6"/>
        <end position="29"/>
    </location>
</feature>
<dbReference type="NCBIfam" id="TIGR02532">
    <property type="entry name" value="IV_pilin_GFxxxE"/>
    <property type="match status" value="1"/>
</dbReference>
<keyword evidence="2" id="KW-1133">Transmembrane helix</keyword>
<evidence type="ECO:0000313" key="3">
    <source>
        <dbReference type="EMBL" id="MFD1264719.1"/>
    </source>
</evidence>
<evidence type="ECO:0000256" key="2">
    <source>
        <dbReference type="SAM" id="Phobius"/>
    </source>
</evidence>
<dbReference type="InterPro" id="IPR012902">
    <property type="entry name" value="N_methyl_site"/>
</dbReference>
<gene>
    <name evidence="3" type="ORF">ACFQ4M_14145</name>
</gene>
<sequence>MNAKHTLGFTLVELMITVAILGILASIAYPGYRDYVIRANRADARAALVENAQFLERNFTVANSYRDTTTPDTDPDNPGAFVSTSGQLPRKKSPESGAAKYDITVAFSNNGRGFTLSAAPTGSMAGDACGTLTLTHTGLRGAGGDVAKCWN</sequence>
<dbReference type="EMBL" id="JBHTMC010000026">
    <property type="protein sequence ID" value="MFD1264719.1"/>
    <property type="molecule type" value="Genomic_DNA"/>
</dbReference>
<dbReference type="RefSeq" id="WP_277832119.1">
    <property type="nucleotide sequence ID" value="NZ_JARQZE010000004.1"/>
</dbReference>
<dbReference type="SUPFAM" id="SSF54523">
    <property type="entry name" value="Pili subunits"/>
    <property type="match status" value="1"/>
</dbReference>
<dbReference type="Gene3D" id="3.30.700.10">
    <property type="entry name" value="Glycoprotein, Type 4 Pilin"/>
    <property type="match status" value="1"/>
</dbReference>
<evidence type="ECO:0000256" key="1">
    <source>
        <dbReference type="SAM" id="MobiDB-lite"/>
    </source>
</evidence>
<organism evidence="3 4">
    <name type="scientific">Thauera mechernichensis</name>
    <dbReference type="NCBI Taxonomy" id="82788"/>
    <lineage>
        <taxon>Bacteria</taxon>
        <taxon>Pseudomonadati</taxon>
        <taxon>Pseudomonadota</taxon>
        <taxon>Betaproteobacteria</taxon>
        <taxon>Rhodocyclales</taxon>
        <taxon>Zoogloeaceae</taxon>
        <taxon>Thauera</taxon>
    </lineage>
</organism>